<evidence type="ECO:0000313" key="8">
    <source>
        <dbReference type="Proteomes" id="UP000243904"/>
    </source>
</evidence>
<dbReference type="Pfam" id="PF00724">
    <property type="entry name" value="Oxidored_FMN"/>
    <property type="match status" value="1"/>
</dbReference>
<keyword evidence="2" id="KW-0285">Flavoprotein</keyword>
<dbReference type="GO" id="GO:0050661">
    <property type="term" value="F:NADP binding"/>
    <property type="evidence" value="ECO:0007669"/>
    <property type="project" value="InterPro"/>
</dbReference>
<feature type="domain" description="NADH:flavin oxidoreductase/NADH oxidase N-terminal" evidence="6">
    <location>
        <begin position="6"/>
        <end position="349"/>
    </location>
</feature>
<dbReference type="EMBL" id="LT629750">
    <property type="protein sequence ID" value="SDS14853.1"/>
    <property type="molecule type" value="Genomic_DNA"/>
</dbReference>
<evidence type="ECO:0000256" key="1">
    <source>
        <dbReference type="ARBA" id="ARBA00001917"/>
    </source>
</evidence>
<evidence type="ECO:0000313" key="7">
    <source>
        <dbReference type="EMBL" id="SDS14853.1"/>
    </source>
</evidence>
<evidence type="ECO:0000256" key="4">
    <source>
        <dbReference type="ARBA" id="ARBA00022857"/>
    </source>
</evidence>
<keyword evidence="3" id="KW-0288">FMN</keyword>
<dbReference type="PANTHER" id="PTHR43303">
    <property type="entry name" value="NADPH DEHYDROGENASE C23G7.10C-RELATED"/>
    <property type="match status" value="1"/>
</dbReference>
<dbReference type="GO" id="GO:0003959">
    <property type="term" value="F:NADPH dehydrogenase activity"/>
    <property type="evidence" value="ECO:0007669"/>
    <property type="project" value="InterPro"/>
</dbReference>
<keyword evidence="5" id="KW-0560">Oxidoreductase</keyword>
<reference evidence="8" key="1">
    <citation type="submission" date="2016-10" db="EMBL/GenBank/DDBJ databases">
        <authorList>
            <person name="Varghese N."/>
            <person name="Submissions S."/>
        </authorList>
    </citation>
    <scope>NUCLEOTIDE SEQUENCE [LARGE SCALE GENOMIC DNA]</scope>
    <source>
        <strain evidence="8">GAS369</strain>
    </source>
</reference>
<evidence type="ECO:0000256" key="5">
    <source>
        <dbReference type="ARBA" id="ARBA00023002"/>
    </source>
</evidence>
<dbReference type="AlphaFoldDB" id="A0A1H1PUU6"/>
<dbReference type="Proteomes" id="UP000243904">
    <property type="component" value="Chromosome I"/>
</dbReference>
<evidence type="ECO:0000256" key="2">
    <source>
        <dbReference type="ARBA" id="ARBA00022630"/>
    </source>
</evidence>
<evidence type="ECO:0000256" key="3">
    <source>
        <dbReference type="ARBA" id="ARBA00022643"/>
    </source>
</evidence>
<keyword evidence="4" id="KW-0521">NADP</keyword>
<dbReference type="CDD" id="cd02932">
    <property type="entry name" value="OYE_YqiM_FMN"/>
    <property type="match status" value="1"/>
</dbReference>
<dbReference type="PANTHER" id="PTHR43303:SF4">
    <property type="entry name" value="NADPH DEHYDROGENASE C23G7.10C-RELATED"/>
    <property type="match status" value="1"/>
</dbReference>
<dbReference type="RefSeq" id="WP_146686582.1">
    <property type="nucleotide sequence ID" value="NZ_LT629750.1"/>
</dbReference>
<gene>
    <name evidence="7" type="ORF">SAMN05444158_1158</name>
</gene>
<keyword evidence="8" id="KW-1185">Reference proteome</keyword>
<comment type="cofactor">
    <cofactor evidence="1">
        <name>FMN</name>
        <dbReference type="ChEBI" id="CHEBI:58210"/>
    </cofactor>
</comment>
<sequence length="393" mass="42715">MTQPLLFSPLDIRGVRLKNRVVVAPMHQYSAVEGFATDWHLVNVGKYAQGGAGLVIMESTKVARNGCGTVGDVGLWDDAFIPNLARCAAFIKAHGAVAGIQLGHAGRKARLSRPWEGGKPLRGDEPGIFDWEGWELVAPSAVPHTEKSPPPRALSHNEIRDLAVKWSEAAARADAAGFDVLEIHGAHGYLIHQFLSPVANVRTDQYGGSELNRMRFAIEVAECVRAVWPADKPLFMRLSCEDDAGWGPDESVRLAKLLKAQGVDVIDCSSGGTLAYSPSDSVRAQKYGYQVPYAEKIRNEADIMTMAVGHIVHADQAEAILQEGRADLTALAREIIYNPNWPMDAAQKLGADPNFDLVPPPYSYWLGKRAKSAFEGKPSTWTAGLADRGNTKL</sequence>
<dbReference type="Gene3D" id="3.20.20.70">
    <property type="entry name" value="Aldolase class I"/>
    <property type="match status" value="1"/>
</dbReference>
<protein>
    <submittedName>
        <fullName evidence="7">2,4-dienoyl-CoA reductase</fullName>
    </submittedName>
</protein>
<proteinExistence type="predicted"/>
<accession>A0A1H1PUU6</accession>
<dbReference type="SUPFAM" id="SSF51395">
    <property type="entry name" value="FMN-linked oxidoreductases"/>
    <property type="match status" value="1"/>
</dbReference>
<name>A0A1H1PUU6_9BRAD</name>
<dbReference type="InterPro" id="IPR013785">
    <property type="entry name" value="Aldolase_TIM"/>
</dbReference>
<dbReference type="InterPro" id="IPR001155">
    <property type="entry name" value="OxRdtase_FMN_N"/>
</dbReference>
<organism evidence="7 8">
    <name type="scientific">Bradyrhizobium canariense</name>
    <dbReference type="NCBI Taxonomy" id="255045"/>
    <lineage>
        <taxon>Bacteria</taxon>
        <taxon>Pseudomonadati</taxon>
        <taxon>Pseudomonadota</taxon>
        <taxon>Alphaproteobacteria</taxon>
        <taxon>Hyphomicrobiales</taxon>
        <taxon>Nitrobacteraceae</taxon>
        <taxon>Bradyrhizobium</taxon>
    </lineage>
</organism>
<evidence type="ECO:0000259" key="6">
    <source>
        <dbReference type="Pfam" id="PF00724"/>
    </source>
</evidence>
<dbReference type="InterPro" id="IPR044152">
    <property type="entry name" value="YqjM-like"/>
</dbReference>
<dbReference type="GO" id="GO:0010181">
    <property type="term" value="F:FMN binding"/>
    <property type="evidence" value="ECO:0007669"/>
    <property type="project" value="InterPro"/>
</dbReference>